<dbReference type="InterPro" id="IPR002213">
    <property type="entry name" value="UDP_glucos_trans"/>
</dbReference>
<dbReference type="Pfam" id="PF03033">
    <property type="entry name" value="Glyco_transf_28"/>
    <property type="match status" value="1"/>
</dbReference>
<dbReference type="AlphaFoldDB" id="A0A1L9R8K8"/>
<dbReference type="Pfam" id="PF06722">
    <property type="entry name" value="EryCIII-like_C"/>
    <property type="match status" value="1"/>
</dbReference>
<dbReference type="OrthoDB" id="5835829at2759"/>
<dbReference type="CDD" id="cd03784">
    <property type="entry name" value="GT1_Gtf-like"/>
    <property type="match status" value="1"/>
</dbReference>
<feature type="compositionally biased region" description="Basic residues" evidence="4">
    <location>
        <begin position="660"/>
        <end position="679"/>
    </location>
</feature>
<evidence type="ECO:0000313" key="8">
    <source>
        <dbReference type="Proteomes" id="UP000184383"/>
    </source>
</evidence>
<dbReference type="VEuPathDB" id="FungiDB:ASPWEDRAFT_120055"/>
<protein>
    <submittedName>
        <fullName evidence="7">Uncharacterized protein</fullName>
    </submittedName>
</protein>
<dbReference type="GeneID" id="63744814"/>
<proteinExistence type="predicted"/>
<dbReference type="GO" id="GO:0006629">
    <property type="term" value="P:lipid metabolic process"/>
    <property type="evidence" value="ECO:0007669"/>
    <property type="project" value="UniProtKB-KW"/>
</dbReference>
<dbReference type="RefSeq" id="XP_040684939.1">
    <property type="nucleotide sequence ID" value="XM_040828966.1"/>
</dbReference>
<feature type="compositionally biased region" description="Basic and acidic residues" evidence="4">
    <location>
        <begin position="24"/>
        <end position="37"/>
    </location>
</feature>
<dbReference type="GO" id="GO:0016906">
    <property type="term" value="F:sterol 3-beta-glucosyltransferase activity"/>
    <property type="evidence" value="ECO:0007669"/>
    <property type="project" value="UniProtKB-ARBA"/>
</dbReference>
<feature type="compositionally biased region" description="Polar residues" evidence="4">
    <location>
        <begin position="1"/>
        <end position="23"/>
    </location>
</feature>
<name>A0A1L9R8K8_ASPWE</name>
<reference evidence="8" key="1">
    <citation type="journal article" date="2017" name="Genome Biol.">
        <title>Comparative genomics reveals high biological diversity and specific adaptations in the industrially and medically important fungal genus Aspergillus.</title>
        <authorList>
            <person name="de Vries R.P."/>
            <person name="Riley R."/>
            <person name="Wiebenga A."/>
            <person name="Aguilar-Osorio G."/>
            <person name="Amillis S."/>
            <person name="Uchima C.A."/>
            <person name="Anderluh G."/>
            <person name="Asadollahi M."/>
            <person name="Askin M."/>
            <person name="Barry K."/>
            <person name="Battaglia E."/>
            <person name="Bayram O."/>
            <person name="Benocci T."/>
            <person name="Braus-Stromeyer S.A."/>
            <person name="Caldana C."/>
            <person name="Canovas D."/>
            <person name="Cerqueira G.C."/>
            <person name="Chen F."/>
            <person name="Chen W."/>
            <person name="Choi C."/>
            <person name="Clum A."/>
            <person name="Dos Santos R.A."/>
            <person name="Damasio A.R."/>
            <person name="Diallinas G."/>
            <person name="Emri T."/>
            <person name="Fekete E."/>
            <person name="Flipphi M."/>
            <person name="Freyberg S."/>
            <person name="Gallo A."/>
            <person name="Gournas C."/>
            <person name="Habgood R."/>
            <person name="Hainaut M."/>
            <person name="Harispe M.L."/>
            <person name="Henrissat B."/>
            <person name="Hilden K.S."/>
            <person name="Hope R."/>
            <person name="Hossain A."/>
            <person name="Karabika E."/>
            <person name="Karaffa L."/>
            <person name="Karanyi Z."/>
            <person name="Krasevec N."/>
            <person name="Kuo A."/>
            <person name="Kusch H."/>
            <person name="LaButti K."/>
            <person name="Lagendijk E.L."/>
            <person name="Lapidus A."/>
            <person name="Levasseur A."/>
            <person name="Lindquist E."/>
            <person name="Lipzen A."/>
            <person name="Logrieco A.F."/>
            <person name="MacCabe A."/>
            <person name="Maekelae M.R."/>
            <person name="Malavazi I."/>
            <person name="Melin P."/>
            <person name="Meyer V."/>
            <person name="Mielnichuk N."/>
            <person name="Miskei M."/>
            <person name="Molnar A.P."/>
            <person name="Mule G."/>
            <person name="Ngan C.Y."/>
            <person name="Orejas M."/>
            <person name="Orosz E."/>
            <person name="Ouedraogo J.P."/>
            <person name="Overkamp K.M."/>
            <person name="Park H.-S."/>
            <person name="Perrone G."/>
            <person name="Piumi F."/>
            <person name="Punt P.J."/>
            <person name="Ram A.F."/>
            <person name="Ramon A."/>
            <person name="Rauscher S."/>
            <person name="Record E."/>
            <person name="Riano-Pachon D.M."/>
            <person name="Robert V."/>
            <person name="Roehrig J."/>
            <person name="Ruller R."/>
            <person name="Salamov A."/>
            <person name="Salih N.S."/>
            <person name="Samson R.A."/>
            <person name="Sandor E."/>
            <person name="Sanguinetti M."/>
            <person name="Schuetze T."/>
            <person name="Sepcic K."/>
            <person name="Shelest E."/>
            <person name="Sherlock G."/>
            <person name="Sophianopoulou V."/>
            <person name="Squina F.M."/>
            <person name="Sun H."/>
            <person name="Susca A."/>
            <person name="Todd R.B."/>
            <person name="Tsang A."/>
            <person name="Unkles S.E."/>
            <person name="van de Wiele N."/>
            <person name="van Rossen-Uffink D."/>
            <person name="Oliveira J.V."/>
            <person name="Vesth T.C."/>
            <person name="Visser J."/>
            <person name="Yu J.-H."/>
            <person name="Zhou M."/>
            <person name="Andersen M.R."/>
            <person name="Archer D.B."/>
            <person name="Baker S.E."/>
            <person name="Benoit I."/>
            <person name="Brakhage A.A."/>
            <person name="Braus G.H."/>
            <person name="Fischer R."/>
            <person name="Frisvad J.C."/>
            <person name="Goldman G.H."/>
            <person name="Houbraken J."/>
            <person name="Oakley B."/>
            <person name="Pocsi I."/>
            <person name="Scazzocchio C."/>
            <person name="Seiboth B."/>
            <person name="vanKuyk P.A."/>
            <person name="Wortman J."/>
            <person name="Dyer P.S."/>
            <person name="Grigoriev I.V."/>
        </authorList>
    </citation>
    <scope>NUCLEOTIDE SEQUENCE [LARGE SCALE GENOMIC DNA]</scope>
    <source>
        <strain evidence="8">DTO 134E9</strain>
    </source>
</reference>
<dbReference type="InterPro" id="IPR004276">
    <property type="entry name" value="GlycoTrans_28_N"/>
</dbReference>
<dbReference type="InterPro" id="IPR050426">
    <property type="entry name" value="Glycosyltransferase_28"/>
</dbReference>
<keyword evidence="2" id="KW-0808">Transferase</keyword>
<evidence type="ECO:0000256" key="3">
    <source>
        <dbReference type="ARBA" id="ARBA00023098"/>
    </source>
</evidence>
<evidence type="ECO:0000256" key="4">
    <source>
        <dbReference type="SAM" id="MobiDB-lite"/>
    </source>
</evidence>
<dbReference type="InterPro" id="IPR010610">
    <property type="entry name" value="EryCIII-like_C"/>
</dbReference>
<feature type="region of interest" description="Disordered" evidence="4">
    <location>
        <begin position="81"/>
        <end position="111"/>
    </location>
</feature>
<evidence type="ECO:0000259" key="6">
    <source>
        <dbReference type="Pfam" id="PF06722"/>
    </source>
</evidence>
<organism evidence="7 8">
    <name type="scientific">Aspergillus wentii DTO 134E9</name>
    <dbReference type="NCBI Taxonomy" id="1073089"/>
    <lineage>
        <taxon>Eukaryota</taxon>
        <taxon>Fungi</taxon>
        <taxon>Dikarya</taxon>
        <taxon>Ascomycota</taxon>
        <taxon>Pezizomycotina</taxon>
        <taxon>Eurotiomycetes</taxon>
        <taxon>Eurotiomycetidae</taxon>
        <taxon>Eurotiales</taxon>
        <taxon>Aspergillaceae</taxon>
        <taxon>Aspergillus</taxon>
        <taxon>Aspergillus subgen. Cremei</taxon>
    </lineage>
</organism>
<gene>
    <name evidence="7" type="ORF">ASPWEDRAFT_120055</name>
</gene>
<dbReference type="FunFam" id="3.40.50.2000:FF:000009">
    <property type="entry name" value="Sterol 3-beta-glucosyltransferase UGT80A2"/>
    <property type="match status" value="1"/>
</dbReference>
<feature type="domain" description="Erythromycin biosynthesis protein CIII-like C-terminal" evidence="6">
    <location>
        <begin position="441"/>
        <end position="544"/>
    </location>
</feature>
<dbReference type="FunFam" id="3.40.50.2000:FF:000100">
    <property type="entry name" value="Glycosyltransferase family 1 protein"/>
    <property type="match status" value="1"/>
</dbReference>
<keyword evidence="3" id="KW-0443">Lipid metabolism</keyword>
<keyword evidence="8" id="KW-1185">Reference proteome</keyword>
<accession>A0A1L9R8K8</accession>
<dbReference type="SUPFAM" id="SSF53756">
    <property type="entry name" value="UDP-Glycosyltransferase/glycogen phosphorylase"/>
    <property type="match status" value="1"/>
</dbReference>
<feature type="region of interest" description="Disordered" evidence="4">
    <location>
        <begin position="1"/>
        <end position="42"/>
    </location>
</feature>
<dbReference type="STRING" id="1073089.A0A1L9R8K8"/>
<feature type="region of interest" description="Disordered" evidence="4">
    <location>
        <begin position="660"/>
        <end position="697"/>
    </location>
</feature>
<feature type="domain" description="Glycosyltransferase family 28 N-terminal" evidence="5">
    <location>
        <begin position="120"/>
        <end position="181"/>
    </location>
</feature>
<sequence length="897" mass="99500">MTSHPDTQPAQSEDQPQAITSNDWPRDYLSDNEESRGDTTFWEDGMNTRARVKGDGRLDIRFREHTPNIANLLERIHKAIPHHHRDRKKHEDLISSSSSQASAREKQKQKDTHCPLNLNIVIQVIGSRGDIQPFVALGQALQKHGHRVRLATHLAFKDFVCDHGLEFFSIGGDPAELMAFMVRNPGLLPGMSTIRSGAIQKRRREMKTIFAGCWRSCYETGDGTGLHHVPEDPWSETVDYRQRPFVADAIIANPPSYAHVSCAEKMGIPLNMMFTMPWSPTQDFPHPLANIQPHNATHSVANFASYAIVEMMVWEGLGDLINKLRKRELGLDPLDAARAPSLVHRLGIPYTYLWSPSLLPKPKDWSDKIDVCGFSFLDAASDYTPPDDLAQFLNDGPPPIYVGFGSIVVDNPKKLTRTVFEAIQRTGQRALVAKGWGNLGSDELDVPDSIFMIGNCPHDWLFQHVSCVVHHGGAGTTAAGLKACLPTVIVPFFGDQPFWGGIVAKAGAGPTPVPHKELTTDKLVDAINAALEDSTKEKAREIGEAMQEEKGIANAVDSFHRHLDIDRLRCDICPTRPAVWWVRHVRIKLSMFAATVLVEAGLVQTRDVVLYRSQEYDTTRDPRGPLSAGAEVLYGAISDFVTGLVDVPGGMRDVITSTRHAHEHRPFHRPHIRRHRRSSTAHEAKDTDSTCMDSDGEDGLRLTITTTHEPVSRTREVLTETGFHVGQCGKHILNWLILLPTDVTLSLSKGFHNAPKLYNDAMVKKTPQVIGVKTGLRAAGWELTHGFYYGITGLITQPHFGLQKSGATGLLKGVGKGIGGVILKPVAGIWGLAGYPLDGLHKNLQRSLSKSKTKDILSSRMAQGVEEMCKSSYEERVMVFQRWREILQTKHAKNGHT</sequence>
<dbReference type="GO" id="GO:0005975">
    <property type="term" value="P:carbohydrate metabolic process"/>
    <property type="evidence" value="ECO:0007669"/>
    <property type="project" value="InterPro"/>
</dbReference>
<dbReference type="PANTHER" id="PTHR48050">
    <property type="entry name" value="STEROL 3-BETA-GLUCOSYLTRANSFERASE"/>
    <property type="match status" value="1"/>
</dbReference>
<dbReference type="Gene3D" id="3.40.50.2000">
    <property type="entry name" value="Glycogen Phosphorylase B"/>
    <property type="match status" value="2"/>
</dbReference>
<evidence type="ECO:0000256" key="1">
    <source>
        <dbReference type="ARBA" id="ARBA00004184"/>
    </source>
</evidence>
<evidence type="ECO:0000259" key="5">
    <source>
        <dbReference type="Pfam" id="PF03033"/>
    </source>
</evidence>
<dbReference type="PANTHER" id="PTHR48050:SF13">
    <property type="entry name" value="STEROL 3-BETA-GLUCOSYLTRANSFERASE UGT80A2"/>
    <property type="match status" value="1"/>
</dbReference>
<dbReference type="GO" id="GO:0012505">
    <property type="term" value="C:endomembrane system"/>
    <property type="evidence" value="ECO:0007669"/>
    <property type="project" value="UniProtKB-SubCell"/>
</dbReference>
<evidence type="ECO:0000256" key="2">
    <source>
        <dbReference type="ARBA" id="ARBA00022679"/>
    </source>
</evidence>
<comment type="subcellular location">
    <subcellularLocation>
        <location evidence="1">Endomembrane system</location>
        <topology evidence="1">Peripheral membrane protein</topology>
    </subcellularLocation>
</comment>
<evidence type="ECO:0000313" key="7">
    <source>
        <dbReference type="EMBL" id="OJJ31262.1"/>
    </source>
</evidence>
<dbReference type="EMBL" id="KV878216">
    <property type="protein sequence ID" value="OJJ31262.1"/>
    <property type="molecule type" value="Genomic_DNA"/>
</dbReference>
<dbReference type="Proteomes" id="UP000184383">
    <property type="component" value="Unassembled WGS sequence"/>
</dbReference>